<evidence type="ECO:0000259" key="1">
    <source>
        <dbReference type="Pfam" id="PF13403"/>
    </source>
</evidence>
<sequence>MPYYTEIPGATIDLTVATPVVSLGSNLLLNKLHGSTEFDKYDVDANQATTLHGGDNIGFVDQNNDPLMSGAKYAGSGSLSTASVNVGLPPLLGVTVQLNPINGHYVVGPDNKVYMVTDQPLDSSHIGVKIQGTIAGLNVNLLDIKLDALASNPLLGPLLSGIQGALDTLVVNVGYSPTGTLDLDDDQVVPCFVIGTLIATQSGLIPVEELTVGDFVATRDNGFKPIVWIGSAKVGANTLKRNPKLLPIRIKQGALGSGIPSSDLLVSPQHRILVRSAIAQRVFGTNEVLVAAKQLLQLDGVDIAEDMEDVEYFHFMFDQHEVVLSNGAETESLYAGPEALKALSPEAVNEILALFPELKQPDYVMPPARILASGRQARKLAVRHRQNRRPVVTDVIRFG</sequence>
<dbReference type="RefSeq" id="WP_020950001.1">
    <property type="nucleotide sequence ID" value="NC_022041.1"/>
</dbReference>
<dbReference type="SUPFAM" id="SSF51294">
    <property type="entry name" value="Hedgehog/intein (Hint) domain"/>
    <property type="match status" value="1"/>
</dbReference>
<keyword evidence="3" id="KW-1185">Reference proteome</keyword>
<dbReference type="InterPro" id="IPR036844">
    <property type="entry name" value="Hint_dom_sf"/>
</dbReference>
<proteinExistence type="predicted"/>
<dbReference type="KEGG" id="pami:JCM7686_1262"/>
<protein>
    <recommendedName>
        <fullName evidence="1">Hedgehog/Intein (Hint) domain-containing protein</fullName>
    </recommendedName>
</protein>
<dbReference type="EMBL" id="CP006650">
    <property type="protein sequence ID" value="AGT08363.1"/>
    <property type="molecule type" value="Genomic_DNA"/>
</dbReference>
<name>S5YAB1_PARAH</name>
<accession>S5YAB1</accession>
<dbReference type="InterPro" id="IPR028992">
    <property type="entry name" value="Hedgehog/Intein_dom"/>
</dbReference>
<dbReference type="Pfam" id="PF13403">
    <property type="entry name" value="Hint_2"/>
    <property type="match status" value="1"/>
</dbReference>
<evidence type="ECO:0000313" key="2">
    <source>
        <dbReference type="EMBL" id="AGT08363.1"/>
    </source>
</evidence>
<dbReference type="Proteomes" id="UP000015480">
    <property type="component" value="Chromosome"/>
</dbReference>
<dbReference type="HOGENOM" id="CLU_052810_2_0_5"/>
<dbReference type="PATRIC" id="fig|1367847.3.peg.1236"/>
<dbReference type="Gene3D" id="2.170.16.10">
    <property type="entry name" value="Hedgehog/Intein (Hint) domain"/>
    <property type="match status" value="1"/>
</dbReference>
<evidence type="ECO:0000313" key="3">
    <source>
        <dbReference type="Proteomes" id="UP000015480"/>
    </source>
</evidence>
<reference evidence="2 3" key="1">
    <citation type="journal article" date="2014" name="BMC Genomics">
        <title>Architecture and functions of a multipartite genome of the methylotrophic bacterium Paracoccus aminophilus JCM 7686, containing primary and secondary chromids.</title>
        <authorList>
            <person name="Dziewit L."/>
            <person name="Czarnecki J."/>
            <person name="Wibberg D."/>
            <person name="Radlinska M."/>
            <person name="Mrozek P."/>
            <person name="Szymczak M."/>
            <person name="Schluter A."/>
            <person name="Puhler A."/>
            <person name="Bartosik D."/>
        </authorList>
    </citation>
    <scope>NUCLEOTIDE SEQUENCE [LARGE SCALE GENOMIC DNA]</scope>
    <source>
        <strain evidence="2">JCM 7686</strain>
    </source>
</reference>
<dbReference type="STRING" id="1367847.JCM7686_1262"/>
<organism evidence="2 3">
    <name type="scientific">Paracoccus aminophilus JCM 7686</name>
    <dbReference type="NCBI Taxonomy" id="1367847"/>
    <lineage>
        <taxon>Bacteria</taxon>
        <taxon>Pseudomonadati</taxon>
        <taxon>Pseudomonadota</taxon>
        <taxon>Alphaproteobacteria</taxon>
        <taxon>Rhodobacterales</taxon>
        <taxon>Paracoccaceae</taxon>
        <taxon>Paracoccus</taxon>
    </lineage>
</organism>
<dbReference type="AlphaFoldDB" id="S5YAB1"/>
<dbReference type="eggNOG" id="COG2931">
    <property type="taxonomic scope" value="Bacteria"/>
</dbReference>
<gene>
    <name evidence="2" type="ORF">JCM7686_1262</name>
</gene>
<feature type="domain" description="Hedgehog/Intein (Hint)" evidence="1">
    <location>
        <begin position="190"/>
        <end position="336"/>
    </location>
</feature>